<dbReference type="AlphaFoldDB" id="A0A0D2ETY9"/>
<keyword evidence="10" id="KW-1185">Reference proteome</keyword>
<evidence type="ECO:0000256" key="4">
    <source>
        <dbReference type="ARBA" id="ARBA00022980"/>
    </source>
</evidence>
<evidence type="ECO:0000256" key="3">
    <source>
        <dbReference type="ARBA" id="ARBA00022946"/>
    </source>
</evidence>
<evidence type="ECO:0000256" key="2">
    <source>
        <dbReference type="ARBA" id="ARBA00009863"/>
    </source>
</evidence>
<evidence type="ECO:0000313" key="9">
    <source>
        <dbReference type="EMBL" id="KIW51284.1"/>
    </source>
</evidence>
<feature type="region of interest" description="Disordered" evidence="8">
    <location>
        <begin position="60"/>
        <end position="88"/>
    </location>
</feature>
<protein>
    <recommendedName>
        <fullName evidence="7">Small ribosomal subunit protein mS29</fullName>
    </recommendedName>
</protein>
<reference evidence="9 10" key="1">
    <citation type="submission" date="2015-01" db="EMBL/GenBank/DDBJ databases">
        <title>The Genome Sequence of Exophiala xenobiotica CBS118157.</title>
        <authorList>
            <consortium name="The Broad Institute Genomics Platform"/>
            <person name="Cuomo C."/>
            <person name="de Hoog S."/>
            <person name="Gorbushina A."/>
            <person name="Stielow B."/>
            <person name="Teixiera M."/>
            <person name="Abouelleil A."/>
            <person name="Chapman S.B."/>
            <person name="Priest M."/>
            <person name="Young S.K."/>
            <person name="Wortman J."/>
            <person name="Nusbaum C."/>
            <person name="Birren B."/>
        </authorList>
    </citation>
    <scope>NUCLEOTIDE SEQUENCE [LARGE SCALE GENOMIC DNA]</scope>
    <source>
        <strain evidence="9 10">CBS 118157</strain>
    </source>
</reference>
<evidence type="ECO:0000256" key="8">
    <source>
        <dbReference type="SAM" id="MobiDB-lite"/>
    </source>
</evidence>
<sequence length="488" mass="54466">MSLSMCTDCLSRLHISNNAFSRLSAKPIQLPQTSSFHSSAIRNAKPLMKPKSEIQKRVLNSVRSSQSTRLKKKPRERPKLPPVGERRAQRRRIVLSNTNALAVDGMENWSTENMTDPQLIGQVAGLDGALLDQLRDAKAFKRTQNWSLFRRPATLIRNETIAIGNDVESVNDRTTIKHLVVGERHTGKSILMLQTMCMAYMNNWLVLNVPEAQEFVNNTSSYAPLRQQDGKPSEGEQLYIQPHLTQALLTRALYSNESVLKSLKINHEMPKSLPLKAQASLKDLLQLAADDHTLAWLVWKAFWRELSEPGANPRPRVLFAADSIDHWMGPSRYHNAEHKIIHSQQFTLVRHFTNLMFAKQGSPFANGGIIMFCTTGSNTPAYPTLKLLIDQIRARTRGISPTSADFPLPAPFSKPDPHVLELTSGSENVKLLDLNGLSVPESRGYLEYFANSGLLPTQLNEGKIAELRSLSAGGIVGELAKLGSRIRC</sequence>
<dbReference type="PANTHER" id="PTHR12810">
    <property type="entry name" value="MITOCHONDRIAL 28S RIBOSOMAL PROTEIN S29"/>
    <property type="match status" value="1"/>
</dbReference>
<keyword evidence="4" id="KW-0689">Ribosomal protein</keyword>
<proteinExistence type="inferred from homology"/>
<evidence type="ECO:0000256" key="7">
    <source>
        <dbReference type="ARBA" id="ARBA00035140"/>
    </source>
</evidence>
<accession>A0A0D2ETY9</accession>
<dbReference type="GeneID" id="25331930"/>
<dbReference type="PANTHER" id="PTHR12810:SF0">
    <property type="entry name" value="SMALL RIBOSOMAL SUBUNIT PROTEIN MS29"/>
    <property type="match status" value="1"/>
</dbReference>
<dbReference type="HOGENOM" id="CLU_046315_1_0_1"/>
<comment type="subcellular location">
    <subcellularLocation>
        <location evidence="1">Mitochondrion</location>
    </subcellularLocation>
</comment>
<comment type="similarity">
    <text evidence="2">Belongs to the mitochondrion-specific ribosomal protein mS29 family.</text>
</comment>
<gene>
    <name evidence="9" type="ORF">PV05_10022</name>
</gene>
<dbReference type="GO" id="GO:0003735">
    <property type="term" value="F:structural constituent of ribosome"/>
    <property type="evidence" value="ECO:0007669"/>
    <property type="project" value="TreeGrafter"/>
</dbReference>
<evidence type="ECO:0000256" key="6">
    <source>
        <dbReference type="ARBA" id="ARBA00023274"/>
    </source>
</evidence>
<evidence type="ECO:0000313" key="10">
    <source>
        <dbReference type="Proteomes" id="UP000054342"/>
    </source>
</evidence>
<evidence type="ECO:0000256" key="1">
    <source>
        <dbReference type="ARBA" id="ARBA00004173"/>
    </source>
</evidence>
<keyword evidence="6" id="KW-0687">Ribonucleoprotein</keyword>
<dbReference type="STRING" id="348802.A0A0D2ETY9"/>
<dbReference type="Proteomes" id="UP000054342">
    <property type="component" value="Unassembled WGS sequence"/>
</dbReference>
<organism evidence="9 10">
    <name type="scientific">Exophiala xenobiotica</name>
    <dbReference type="NCBI Taxonomy" id="348802"/>
    <lineage>
        <taxon>Eukaryota</taxon>
        <taxon>Fungi</taxon>
        <taxon>Dikarya</taxon>
        <taxon>Ascomycota</taxon>
        <taxon>Pezizomycotina</taxon>
        <taxon>Eurotiomycetes</taxon>
        <taxon>Chaetothyriomycetidae</taxon>
        <taxon>Chaetothyriales</taxon>
        <taxon>Herpotrichiellaceae</taxon>
        <taxon>Exophiala</taxon>
    </lineage>
</organism>
<dbReference type="Pfam" id="PF10236">
    <property type="entry name" value="DAP3"/>
    <property type="match status" value="1"/>
</dbReference>
<dbReference type="OrthoDB" id="274828at2759"/>
<name>A0A0D2ETY9_9EURO</name>
<evidence type="ECO:0000256" key="5">
    <source>
        <dbReference type="ARBA" id="ARBA00023128"/>
    </source>
</evidence>
<dbReference type="EMBL" id="KN847322">
    <property type="protein sequence ID" value="KIW51284.1"/>
    <property type="molecule type" value="Genomic_DNA"/>
</dbReference>
<dbReference type="GO" id="GO:0005763">
    <property type="term" value="C:mitochondrial small ribosomal subunit"/>
    <property type="evidence" value="ECO:0007669"/>
    <property type="project" value="TreeGrafter"/>
</dbReference>
<keyword evidence="5" id="KW-0496">Mitochondrion</keyword>
<dbReference type="RefSeq" id="XP_013311868.1">
    <property type="nucleotide sequence ID" value="XM_013456414.1"/>
</dbReference>
<dbReference type="InterPro" id="IPR019368">
    <property type="entry name" value="Ribosomal_mS29"/>
</dbReference>
<keyword evidence="3" id="KW-0809">Transit peptide</keyword>